<feature type="coiled-coil region" evidence="1">
    <location>
        <begin position="630"/>
        <end position="689"/>
    </location>
</feature>
<name>E4XBX8_OIKDI</name>
<dbReference type="EMBL" id="FN653034">
    <property type="protein sequence ID" value="CBY09103.1"/>
    <property type="molecule type" value="Genomic_DNA"/>
</dbReference>
<evidence type="ECO:0000256" key="1">
    <source>
        <dbReference type="SAM" id="Coils"/>
    </source>
</evidence>
<dbReference type="AlphaFoldDB" id="E4XBX8"/>
<keyword evidence="4" id="KW-1185">Reference proteome</keyword>
<feature type="compositionally biased region" description="Polar residues" evidence="2">
    <location>
        <begin position="1084"/>
        <end position="1095"/>
    </location>
</feature>
<accession>E4XBX8</accession>
<feature type="compositionally biased region" description="Basic and acidic residues" evidence="2">
    <location>
        <begin position="1045"/>
        <end position="1067"/>
    </location>
</feature>
<organism evidence="3">
    <name type="scientific">Oikopleura dioica</name>
    <name type="common">Tunicate</name>
    <dbReference type="NCBI Taxonomy" id="34765"/>
    <lineage>
        <taxon>Eukaryota</taxon>
        <taxon>Metazoa</taxon>
        <taxon>Chordata</taxon>
        <taxon>Tunicata</taxon>
        <taxon>Appendicularia</taxon>
        <taxon>Copelata</taxon>
        <taxon>Oikopleuridae</taxon>
        <taxon>Oikopleura</taxon>
    </lineage>
</organism>
<feature type="compositionally biased region" description="Polar residues" evidence="2">
    <location>
        <begin position="937"/>
        <end position="961"/>
    </location>
</feature>
<reference evidence="3" key="1">
    <citation type="journal article" date="2010" name="Science">
        <title>Plasticity of animal genome architecture unmasked by rapid evolution of a pelagic tunicate.</title>
        <authorList>
            <person name="Denoeud F."/>
            <person name="Henriet S."/>
            <person name="Mungpakdee S."/>
            <person name="Aury J.M."/>
            <person name="Da Silva C."/>
            <person name="Brinkmann H."/>
            <person name="Mikhaleva J."/>
            <person name="Olsen L.C."/>
            <person name="Jubin C."/>
            <person name="Canestro C."/>
            <person name="Bouquet J.M."/>
            <person name="Danks G."/>
            <person name="Poulain J."/>
            <person name="Campsteijn C."/>
            <person name="Adamski M."/>
            <person name="Cross I."/>
            <person name="Yadetie F."/>
            <person name="Muffato M."/>
            <person name="Louis A."/>
            <person name="Butcher S."/>
            <person name="Tsagkogeorga G."/>
            <person name="Konrad A."/>
            <person name="Singh S."/>
            <person name="Jensen M.F."/>
            <person name="Cong E.H."/>
            <person name="Eikeseth-Otteraa H."/>
            <person name="Noel B."/>
            <person name="Anthouard V."/>
            <person name="Porcel B.M."/>
            <person name="Kachouri-Lafond R."/>
            <person name="Nishino A."/>
            <person name="Ugolini M."/>
            <person name="Chourrout P."/>
            <person name="Nishida H."/>
            <person name="Aasland R."/>
            <person name="Huzurbazar S."/>
            <person name="Westhof E."/>
            <person name="Delsuc F."/>
            <person name="Lehrach H."/>
            <person name="Reinhardt R."/>
            <person name="Weissenbach J."/>
            <person name="Roy S.W."/>
            <person name="Artiguenave F."/>
            <person name="Postlethwait J.H."/>
            <person name="Manak J.R."/>
            <person name="Thompson E.M."/>
            <person name="Jaillon O."/>
            <person name="Du Pasquier L."/>
            <person name="Boudinot P."/>
            <person name="Liberles D.A."/>
            <person name="Volff J.N."/>
            <person name="Philippe H."/>
            <person name="Lenhard B."/>
            <person name="Roest Crollius H."/>
            <person name="Wincker P."/>
            <person name="Chourrout D."/>
        </authorList>
    </citation>
    <scope>NUCLEOTIDE SEQUENCE [LARGE SCALE GENOMIC DNA]</scope>
</reference>
<feature type="compositionally biased region" description="Low complexity" evidence="2">
    <location>
        <begin position="1030"/>
        <end position="1044"/>
    </location>
</feature>
<feature type="coiled-coil region" evidence="1">
    <location>
        <begin position="539"/>
        <end position="577"/>
    </location>
</feature>
<dbReference type="OrthoDB" id="2441647at2759"/>
<dbReference type="InParanoid" id="E4XBX8"/>
<evidence type="ECO:0000256" key="2">
    <source>
        <dbReference type="SAM" id="MobiDB-lite"/>
    </source>
</evidence>
<gene>
    <name evidence="3" type="ORF">GSOID_T00006635001</name>
</gene>
<feature type="compositionally biased region" description="Acidic residues" evidence="2">
    <location>
        <begin position="927"/>
        <end position="936"/>
    </location>
</feature>
<feature type="region of interest" description="Disordered" evidence="2">
    <location>
        <begin position="347"/>
        <end position="376"/>
    </location>
</feature>
<protein>
    <submittedName>
        <fullName evidence="3">Uncharacterized protein</fullName>
    </submittedName>
</protein>
<feature type="compositionally biased region" description="Basic residues" evidence="2">
    <location>
        <begin position="1115"/>
        <end position="1126"/>
    </location>
</feature>
<evidence type="ECO:0000313" key="3">
    <source>
        <dbReference type="EMBL" id="CBY09103.1"/>
    </source>
</evidence>
<keyword evidence="1" id="KW-0175">Coiled coil</keyword>
<feature type="coiled-coil region" evidence="1">
    <location>
        <begin position="380"/>
        <end position="452"/>
    </location>
</feature>
<feature type="region of interest" description="Disordered" evidence="2">
    <location>
        <begin position="918"/>
        <end position="1126"/>
    </location>
</feature>
<feature type="compositionally biased region" description="Polar residues" evidence="2">
    <location>
        <begin position="971"/>
        <end position="980"/>
    </location>
</feature>
<feature type="compositionally biased region" description="Polar residues" evidence="2">
    <location>
        <begin position="364"/>
        <end position="376"/>
    </location>
</feature>
<feature type="coiled-coil region" evidence="1">
    <location>
        <begin position="217"/>
        <end position="330"/>
    </location>
</feature>
<dbReference type="Proteomes" id="UP000001307">
    <property type="component" value="Unassembled WGS sequence"/>
</dbReference>
<sequence length="1126" mass="130042">MSDYRKLTQKFCIDIVFWLDDKEYSGDNVEQTEAIRLFISKYLDQLRRTHCLRTDLGRLVSSIGSLYVQEWFDLYKSAEATEIDLLPVLISVAHEITSEETRQKMVQVVSSKIEGSELSSQVPAKDIVMIISSLFGKQSPKLYLAANNDRLDTSVERSRRMSLSEQILNISGGANLLDSPNRRAPCSRCTDLEQKLLVKTQCVRIAESENEDLLNFREDAKQINADLQGKIEKLNRQLQKFADYELVQSENRLLLQENKRLEEATAKLSKVLTENEVLRLRISQYIDKLENKEVDMSKLEATIYETTETIKSKDSESRNFQSQLEELKEAFYQERAENIELKRVIEENSAGQGQDNSEMEQKSFETPSCSASLPLQQSTNEEESIQLQFLRKDLQEKEEELKVIQQKHSESSRKLLKLESAEYLGKKKDDLIETLEETTKTLNERIAKLLQESQEQHMIASQSINKYCSRIDELQSESSDRLKKLKVVETELQLTKTTVAILSDEKNALIESLDVQKQDNVSLPGLENMDESWVNKSECVDKEASIETLRAELQVATENLEVKLNELDEQRAVLREKTKANDSFLEMQNDFVERLEKKGKVIRNQDEELGCLKDKLVVIAKEKEVFVNISKEKSSELDAAKNSIAEMREERDSIVSEMSKDRIIIETMRNREEEQVAKSESGIRELQEEICMEKKVSNQRGLSMELMRVEYEQSISLLKKNHEEIYLKRSAELEEKTLESDAARNSISLLNKQLERQRVLLQENKKTIDGFREIRNDLIGRLKNKEEAIKNQEEELVEENKKRVIVTNKYSFAKVKIQELEEAIASKNELASKTSDNLVDDLRREIALKNRELVEKTNEEIRAREKIEKLVNDKERLNKKSEEVSKEKEELEATVKSLERQKLMDSDTLQQQKKTINDLQKYQQQTEVEEESDELDYSSQMDRSRMSQAGQLPQPSQSTLSEAALRKHNAENQLFSTPIQTPGRDYGIRVDDEDDDDHARQALFRTSRLRTVIGKDEDKASSSTANQTTSDPASSLSSKSSPESRTSDKENEFKYSSRGDFKSRRNELQPPHLRSSYPVEQDSTDSTPSKGNKLNRNAFKKPKRRSSMMEFGNTIRKRFKRIDKTD</sequence>
<evidence type="ECO:0000313" key="4">
    <source>
        <dbReference type="Proteomes" id="UP000001307"/>
    </source>
</evidence>
<proteinExistence type="predicted"/>